<name>A0A7E5X0S4_TRINI</name>
<accession>A0A7E5X0S4</accession>
<sequence>MKVTMTCLQNKTRGQNIQVFVPGDKVYYKNQTVNSKFSWCKGTVLKRIGKVIYLIKDDSTSKIQRKHKNQIILFKSDDCKTKPKDTDIDIEELTGDPTLEIQDQNSADNMAAESPQGTLPLPSPDQSGGEKEYEEACSGSPSPGHLEEAAPDQQTVEPPPIRRSRRNLPSVNYKVFY</sequence>
<evidence type="ECO:0000256" key="1">
    <source>
        <dbReference type="SAM" id="MobiDB-lite"/>
    </source>
</evidence>
<dbReference type="AlphaFoldDB" id="A0A7E5X0S4"/>
<dbReference type="InParanoid" id="A0A7E5X0S4"/>
<proteinExistence type="predicted"/>
<reference evidence="3" key="1">
    <citation type="submission" date="2025-08" db="UniProtKB">
        <authorList>
            <consortium name="RefSeq"/>
        </authorList>
    </citation>
    <scope>IDENTIFICATION</scope>
</reference>
<evidence type="ECO:0000313" key="3">
    <source>
        <dbReference type="RefSeq" id="XP_026746077.1"/>
    </source>
</evidence>
<dbReference type="OrthoDB" id="6772952at2759"/>
<evidence type="ECO:0000313" key="2">
    <source>
        <dbReference type="Proteomes" id="UP000322000"/>
    </source>
</evidence>
<feature type="region of interest" description="Disordered" evidence="1">
    <location>
        <begin position="80"/>
        <end position="177"/>
    </location>
</feature>
<dbReference type="RefSeq" id="XP_026746077.1">
    <property type="nucleotide sequence ID" value="XM_026890276.1"/>
</dbReference>
<gene>
    <name evidence="3" type="primary">LOC113507416</name>
</gene>
<dbReference type="KEGG" id="tnl:113507416"/>
<dbReference type="GeneID" id="113507416"/>
<organism evidence="2 3">
    <name type="scientific">Trichoplusia ni</name>
    <name type="common">Cabbage looper</name>
    <dbReference type="NCBI Taxonomy" id="7111"/>
    <lineage>
        <taxon>Eukaryota</taxon>
        <taxon>Metazoa</taxon>
        <taxon>Ecdysozoa</taxon>
        <taxon>Arthropoda</taxon>
        <taxon>Hexapoda</taxon>
        <taxon>Insecta</taxon>
        <taxon>Pterygota</taxon>
        <taxon>Neoptera</taxon>
        <taxon>Endopterygota</taxon>
        <taxon>Lepidoptera</taxon>
        <taxon>Glossata</taxon>
        <taxon>Ditrysia</taxon>
        <taxon>Noctuoidea</taxon>
        <taxon>Noctuidae</taxon>
        <taxon>Plusiinae</taxon>
        <taxon>Trichoplusia</taxon>
    </lineage>
</organism>
<keyword evidence="2" id="KW-1185">Reference proteome</keyword>
<protein>
    <submittedName>
        <fullName evidence="3">Uncharacterized protein LOC113507416</fullName>
    </submittedName>
</protein>
<dbReference type="Proteomes" id="UP000322000">
    <property type="component" value="Unplaced"/>
</dbReference>